<proteinExistence type="predicted"/>
<feature type="transmembrane region" description="Helical" evidence="1">
    <location>
        <begin position="15"/>
        <end position="36"/>
    </location>
</feature>
<evidence type="ECO:0000256" key="1">
    <source>
        <dbReference type="SAM" id="Phobius"/>
    </source>
</evidence>
<accession>A0ABV4ZT47</accession>
<sequence length="101" mass="10920">MAVEEITYRPLNLRWWLKLGAGFSLLAVSIWVPLFWGLRTGQIHEKQIVAGMLLAPVLTAWALLAFNRALSRTRLEAGASASGCLCGGGGIPGRRSRTSPS</sequence>
<evidence type="ECO:0000313" key="3">
    <source>
        <dbReference type="Proteomes" id="UP001577267"/>
    </source>
</evidence>
<keyword evidence="3" id="KW-1185">Reference proteome</keyword>
<keyword evidence="1" id="KW-0812">Transmembrane</keyword>
<evidence type="ECO:0000313" key="2">
    <source>
        <dbReference type="EMBL" id="MFB4197282.1"/>
    </source>
</evidence>
<protein>
    <submittedName>
        <fullName evidence="2">Uncharacterized protein</fullName>
    </submittedName>
</protein>
<gene>
    <name evidence="2" type="ORF">ACE11A_23335</name>
</gene>
<organism evidence="2 3">
    <name type="scientific">Streptomyces carpaticus</name>
    <dbReference type="NCBI Taxonomy" id="285558"/>
    <lineage>
        <taxon>Bacteria</taxon>
        <taxon>Bacillati</taxon>
        <taxon>Actinomycetota</taxon>
        <taxon>Actinomycetes</taxon>
        <taxon>Kitasatosporales</taxon>
        <taxon>Streptomycetaceae</taxon>
        <taxon>Streptomyces</taxon>
    </lineage>
</organism>
<dbReference type="EMBL" id="JBHGBT010000030">
    <property type="protein sequence ID" value="MFB4197282.1"/>
    <property type="molecule type" value="Genomic_DNA"/>
</dbReference>
<dbReference type="RefSeq" id="WP_375065689.1">
    <property type="nucleotide sequence ID" value="NZ_JBHGBT010000030.1"/>
</dbReference>
<comment type="caution">
    <text evidence="2">The sequence shown here is derived from an EMBL/GenBank/DDBJ whole genome shotgun (WGS) entry which is preliminary data.</text>
</comment>
<reference evidence="2 3" key="1">
    <citation type="submission" date="2024-09" db="EMBL/GenBank/DDBJ databases">
        <title>Draft genome sequence of multifaceted antimicrobials producing Streptomyces sp. strain FH1.</title>
        <authorList>
            <person name="Hassan F."/>
            <person name="Ali H."/>
            <person name="Hassan N."/>
            <person name="Nawaz A."/>
        </authorList>
    </citation>
    <scope>NUCLEOTIDE SEQUENCE [LARGE SCALE GENOMIC DNA]</scope>
    <source>
        <strain evidence="2 3">FH1</strain>
    </source>
</reference>
<feature type="transmembrane region" description="Helical" evidence="1">
    <location>
        <begin position="48"/>
        <end position="66"/>
    </location>
</feature>
<keyword evidence="1" id="KW-1133">Transmembrane helix</keyword>
<name>A0ABV4ZT47_9ACTN</name>
<keyword evidence="1" id="KW-0472">Membrane</keyword>
<dbReference type="Proteomes" id="UP001577267">
    <property type="component" value="Unassembled WGS sequence"/>
</dbReference>